<name>A0AAV6SJD5_SOLSE</name>
<dbReference type="AlphaFoldDB" id="A0AAV6SJD5"/>
<sequence>MVYSNDAIVTLRYQRCSQHDVKMSFTSTVTRVFADGVDKDGEEEEQIYFHYSSGQILPFKALRPSTNVYGT</sequence>
<keyword evidence="2" id="KW-1185">Reference proteome</keyword>
<gene>
    <name evidence="1" type="ORF">JOB18_048049</name>
</gene>
<proteinExistence type="predicted"/>
<feature type="non-terminal residue" evidence="1">
    <location>
        <position position="71"/>
    </location>
</feature>
<protein>
    <submittedName>
        <fullName evidence="1">Uncharacterized protein</fullName>
    </submittedName>
</protein>
<reference evidence="1 2" key="1">
    <citation type="journal article" date="2021" name="Sci. Rep.">
        <title>Chromosome anchoring in Senegalese sole (Solea senegalensis) reveals sex-associated markers and genome rearrangements in flatfish.</title>
        <authorList>
            <person name="Guerrero-Cozar I."/>
            <person name="Gomez-Garrido J."/>
            <person name="Berbel C."/>
            <person name="Martinez-Blanch J.F."/>
            <person name="Alioto T."/>
            <person name="Claros M.G."/>
            <person name="Gagnaire P.A."/>
            <person name="Manchado M."/>
        </authorList>
    </citation>
    <scope>NUCLEOTIDE SEQUENCE [LARGE SCALE GENOMIC DNA]</scope>
    <source>
        <strain evidence="1">Sse05_10M</strain>
    </source>
</reference>
<dbReference type="EMBL" id="JAGKHQ010000005">
    <property type="protein sequence ID" value="KAG7517050.1"/>
    <property type="molecule type" value="Genomic_DNA"/>
</dbReference>
<dbReference type="Proteomes" id="UP000693946">
    <property type="component" value="Linkage Group LG13"/>
</dbReference>
<organism evidence="1 2">
    <name type="scientific">Solea senegalensis</name>
    <name type="common">Senegalese sole</name>
    <dbReference type="NCBI Taxonomy" id="28829"/>
    <lineage>
        <taxon>Eukaryota</taxon>
        <taxon>Metazoa</taxon>
        <taxon>Chordata</taxon>
        <taxon>Craniata</taxon>
        <taxon>Vertebrata</taxon>
        <taxon>Euteleostomi</taxon>
        <taxon>Actinopterygii</taxon>
        <taxon>Neopterygii</taxon>
        <taxon>Teleostei</taxon>
        <taxon>Neoteleostei</taxon>
        <taxon>Acanthomorphata</taxon>
        <taxon>Carangaria</taxon>
        <taxon>Pleuronectiformes</taxon>
        <taxon>Pleuronectoidei</taxon>
        <taxon>Soleidae</taxon>
        <taxon>Solea</taxon>
    </lineage>
</organism>
<comment type="caution">
    <text evidence="1">The sequence shown here is derived from an EMBL/GenBank/DDBJ whole genome shotgun (WGS) entry which is preliminary data.</text>
</comment>
<accession>A0AAV6SJD5</accession>
<evidence type="ECO:0000313" key="1">
    <source>
        <dbReference type="EMBL" id="KAG7517050.1"/>
    </source>
</evidence>
<evidence type="ECO:0000313" key="2">
    <source>
        <dbReference type="Proteomes" id="UP000693946"/>
    </source>
</evidence>